<reference evidence="1" key="3">
    <citation type="journal article" date="2017" name="Nature">
        <title>Genome sequence of the progenitor of the wheat D genome Aegilops tauschii.</title>
        <authorList>
            <person name="Luo M.C."/>
            <person name="Gu Y.Q."/>
            <person name="Puiu D."/>
            <person name="Wang H."/>
            <person name="Twardziok S.O."/>
            <person name="Deal K.R."/>
            <person name="Huo N."/>
            <person name="Zhu T."/>
            <person name="Wang L."/>
            <person name="Wang Y."/>
            <person name="McGuire P.E."/>
            <person name="Liu S."/>
            <person name="Long H."/>
            <person name="Ramasamy R.K."/>
            <person name="Rodriguez J.C."/>
            <person name="Van S.L."/>
            <person name="Yuan L."/>
            <person name="Wang Z."/>
            <person name="Xia Z."/>
            <person name="Xiao L."/>
            <person name="Anderson O.D."/>
            <person name="Ouyang S."/>
            <person name="Liang Y."/>
            <person name="Zimin A.V."/>
            <person name="Pertea G."/>
            <person name="Qi P."/>
            <person name="Bennetzen J.L."/>
            <person name="Dai X."/>
            <person name="Dawson M.W."/>
            <person name="Muller H.G."/>
            <person name="Kugler K."/>
            <person name="Rivarola-Duarte L."/>
            <person name="Spannagl M."/>
            <person name="Mayer K.F.X."/>
            <person name="Lu F.H."/>
            <person name="Bevan M.W."/>
            <person name="Leroy P."/>
            <person name="Li P."/>
            <person name="You F.M."/>
            <person name="Sun Q."/>
            <person name="Liu Z."/>
            <person name="Lyons E."/>
            <person name="Wicker T."/>
            <person name="Salzberg S.L."/>
            <person name="Devos K.M."/>
            <person name="Dvorak J."/>
        </authorList>
    </citation>
    <scope>NUCLEOTIDE SEQUENCE [LARGE SCALE GENOMIC DNA]</scope>
    <source>
        <strain evidence="1">cv. AL8/78</strain>
    </source>
</reference>
<evidence type="ECO:0000313" key="1">
    <source>
        <dbReference type="EnsemblPlants" id="AET5Gv20128300.2"/>
    </source>
</evidence>
<dbReference type="AlphaFoldDB" id="A0A453JN18"/>
<keyword evidence="2" id="KW-1185">Reference proteome</keyword>
<reference evidence="2" key="2">
    <citation type="journal article" date="2017" name="Nat. Plants">
        <title>The Aegilops tauschii genome reveals multiple impacts of transposons.</title>
        <authorList>
            <person name="Zhao G."/>
            <person name="Zou C."/>
            <person name="Li K."/>
            <person name="Wang K."/>
            <person name="Li T."/>
            <person name="Gao L."/>
            <person name="Zhang X."/>
            <person name="Wang H."/>
            <person name="Yang Z."/>
            <person name="Liu X."/>
            <person name="Jiang W."/>
            <person name="Mao L."/>
            <person name="Kong X."/>
            <person name="Jiao Y."/>
            <person name="Jia J."/>
        </authorList>
    </citation>
    <scope>NUCLEOTIDE SEQUENCE [LARGE SCALE GENOMIC DNA]</scope>
    <source>
        <strain evidence="2">cv. AL8/78</strain>
    </source>
</reference>
<evidence type="ECO:0000313" key="2">
    <source>
        <dbReference type="Proteomes" id="UP000015105"/>
    </source>
</evidence>
<dbReference type="Gramene" id="AET5Gv20128300.2">
    <property type="protein sequence ID" value="AET5Gv20128300.2"/>
    <property type="gene ID" value="AET5Gv20128300"/>
</dbReference>
<protein>
    <submittedName>
        <fullName evidence="1">Uncharacterized protein</fullName>
    </submittedName>
</protein>
<accession>A0A453JN18</accession>
<dbReference type="EnsemblPlants" id="AET5Gv20128300.2">
    <property type="protein sequence ID" value="AET5Gv20128300.2"/>
    <property type="gene ID" value="AET5Gv20128300"/>
</dbReference>
<reference evidence="1" key="5">
    <citation type="journal article" date="2021" name="G3 (Bethesda)">
        <title>Aegilops tauschii genome assembly Aet v5.0 features greater sequence contiguity and improved annotation.</title>
        <authorList>
            <person name="Wang L."/>
            <person name="Zhu T."/>
            <person name="Rodriguez J.C."/>
            <person name="Deal K.R."/>
            <person name="Dubcovsky J."/>
            <person name="McGuire P.E."/>
            <person name="Lux T."/>
            <person name="Spannagl M."/>
            <person name="Mayer K.F.X."/>
            <person name="Baldrich P."/>
            <person name="Meyers B.C."/>
            <person name="Huo N."/>
            <person name="Gu Y.Q."/>
            <person name="Zhou H."/>
            <person name="Devos K.M."/>
            <person name="Bennetzen J.L."/>
            <person name="Unver T."/>
            <person name="Budak H."/>
            <person name="Gulick P.J."/>
            <person name="Galiba G."/>
            <person name="Kalapos B."/>
            <person name="Nelson D.R."/>
            <person name="Li P."/>
            <person name="You F.M."/>
            <person name="Luo M.C."/>
            <person name="Dvorak J."/>
        </authorList>
    </citation>
    <scope>NUCLEOTIDE SEQUENCE [LARGE SCALE GENOMIC DNA]</scope>
    <source>
        <strain evidence="1">cv. AL8/78</strain>
    </source>
</reference>
<sequence>MARNIITEQNDRDETYALHHSPGATCLLGEVIAEEAQSPKGSPTPQVPLVWSVADATARSARWRRGNGT</sequence>
<organism evidence="1 2">
    <name type="scientific">Aegilops tauschii subsp. strangulata</name>
    <name type="common">Goatgrass</name>
    <dbReference type="NCBI Taxonomy" id="200361"/>
    <lineage>
        <taxon>Eukaryota</taxon>
        <taxon>Viridiplantae</taxon>
        <taxon>Streptophyta</taxon>
        <taxon>Embryophyta</taxon>
        <taxon>Tracheophyta</taxon>
        <taxon>Spermatophyta</taxon>
        <taxon>Magnoliopsida</taxon>
        <taxon>Liliopsida</taxon>
        <taxon>Poales</taxon>
        <taxon>Poaceae</taxon>
        <taxon>BOP clade</taxon>
        <taxon>Pooideae</taxon>
        <taxon>Triticodae</taxon>
        <taxon>Triticeae</taxon>
        <taxon>Triticinae</taxon>
        <taxon>Aegilops</taxon>
    </lineage>
</organism>
<reference evidence="2" key="1">
    <citation type="journal article" date="2014" name="Science">
        <title>Ancient hybridizations among the ancestral genomes of bread wheat.</title>
        <authorList>
            <consortium name="International Wheat Genome Sequencing Consortium,"/>
            <person name="Marcussen T."/>
            <person name="Sandve S.R."/>
            <person name="Heier L."/>
            <person name="Spannagl M."/>
            <person name="Pfeifer M."/>
            <person name="Jakobsen K.S."/>
            <person name="Wulff B.B."/>
            <person name="Steuernagel B."/>
            <person name="Mayer K.F."/>
            <person name="Olsen O.A."/>
        </authorList>
    </citation>
    <scope>NUCLEOTIDE SEQUENCE [LARGE SCALE GENOMIC DNA]</scope>
    <source>
        <strain evidence="2">cv. AL8/78</strain>
    </source>
</reference>
<dbReference type="Proteomes" id="UP000015105">
    <property type="component" value="Chromosome 5D"/>
</dbReference>
<reference evidence="1" key="4">
    <citation type="submission" date="2019-03" db="UniProtKB">
        <authorList>
            <consortium name="EnsemblPlants"/>
        </authorList>
    </citation>
    <scope>IDENTIFICATION</scope>
</reference>
<name>A0A453JN18_AEGTS</name>
<proteinExistence type="predicted"/>